<evidence type="ECO:0000313" key="1">
    <source>
        <dbReference type="EMBL" id="KAF7285458.1"/>
    </source>
</evidence>
<dbReference type="Proteomes" id="UP000625711">
    <property type="component" value="Unassembled WGS sequence"/>
</dbReference>
<evidence type="ECO:0000313" key="2">
    <source>
        <dbReference type="Proteomes" id="UP000625711"/>
    </source>
</evidence>
<proteinExistence type="predicted"/>
<dbReference type="EMBL" id="JAACXV010000054">
    <property type="protein sequence ID" value="KAF7285458.1"/>
    <property type="molecule type" value="Genomic_DNA"/>
</dbReference>
<organism evidence="1 2">
    <name type="scientific">Rhynchophorus ferrugineus</name>
    <name type="common">Red palm weevil</name>
    <name type="synonym">Curculio ferrugineus</name>
    <dbReference type="NCBI Taxonomy" id="354439"/>
    <lineage>
        <taxon>Eukaryota</taxon>
        <taxon>Metazoa</taxon>
        <taxon>Ecdysozoa</taxon>
        <taxon>Arthropoda</taxon>
        <taxon>Hexapoda</taxon>
        <taxon>Insecta</taxon>
        <taxon>Pterygota</taxon>
        <taxon>Neoptera</taxon>
        <taxon>Endopterygota</taxon>
        <taxon>Coleoptera</taxon>
        <taxon>Polyphaga</taxon>
        <taxon>Cucujiformia</taxon>
        <taxon>Curculionidae</taxon>
        <taxon>Dryophthorinae</taxon>
        <taxon>Rhynchophorus</taxon>
    </lineage>
</organism>
<keyword evidence="2" id="KW-1185">Reference proteome</keyword>
<name>A0A834IX29_RHYFE</name>
<sequence>MNSSLKSLDLAEIEIGLFLVCRSGRKWDFDQIYTSQLTTDEPEIWGKGQVKNPQRARGDVDDGFGGVGVTVRAGYNSELYDSSGLNAVASPGYKKIIFDGLIKRGHET</sequence>
<accession>A0A834IX29</accession>
<comment type="caution">
    <text evidence="1">The sequence shown here is derived from an EMBL/GenBank/DDBJ whole genome shotgun (WGS) entry which is preliminary data.</text>
</comment>
<reference evidence="1" key="1">
    <citation type="submission" date="2020-08" db="EMBL/GenBank/DDBJ databases">
        <title>Genome sequencing and assembly of the red palm weevil Rhynchophorus ferrugineus.</title>
        <authorList>
            <person name="Dias G.B."/>
            <person name="Bergman C.M."/>
            <person name="Manee M."/>
        </authorList>
    </citation>
    <scope>NUCLEOTIDE SEQUENCE</scope>
    <source>
        <strain evidence="1">AA-2017</strain>
        <tissue evidence="1">Whole larva</tissue>
    </source>
</reference>
<dbReference type="AlphaFoldDB" id="A0A834IX29"/>
<gene>
    <name evidence="1" type="ORF">GWI33_010630</name>
</gene>
<protein>
    <submittedName>
        <fullName evidence="1">Uncharacterized protein</fullName>
    </submittedName>
</protein>